<name>A0AAV0RBC0_9ROSI</name>
<reference evidence="1" key="1">
    <citation type="submission" date="2022-08" db="EMBL/GenBank/DDBJ databases">
        <authorList>
            <person name="Gutierrez-Valencia J."/>
        </authorList>
    </citation>
    <scope>NUCLEOTIDE SEQUENCE</scope>
</reference>
<keyword evidence="2" id="KW-1185">Reference proteome</keyword>
<evidence type="ECO:0000313" key="2">
    <source>
        <dbReference type="Proteomes" id="UP001154282"/>
    </source>
</evidence>
<organism evidence="1 2">
    <name type="scientific">Linum tenue</name>
    <dbReference type="NCBI Taxonomy" id="586396"/>
    <lineage>
        <taxon>Eukaryota</taxon>
        <taxon>Viridiplantae</taxon>
        <taxon>Streptophyta</taxon>
        <taxon>Embryophyta</taxon>
        <taxon>Tracheophyta</taxon>
        <taxon>Spermatophyta</taxon>
        <taxon>Magnoliopsida</taxon>
        <taxon>eudicotyledons</taxon>
        <taxon>Gunneridae</taxon>
        <taxon>Pentapetalae</taxon>
        <taxon>rosids</taxon>
        <taxon>fabids</taxon>
        <taxon>Malpighiales</taxon>
        <taxon>Linaceae</taxon>
        <taxon>Linum</taxon>
    </lineage>
</organism>
<evidence type="ECO:0000313" key="1">
    <source>
        <dbReference type="EMBL" id="CAI0553752.1"/>
    </source>
</evidence>
<gene>
    <name evidence="1" type="ORF">LITE_LOCUS46953</name>
</gene>
<dbReference type="Proteomes" id="UP001154282">
    <property type="component" value="Unassembled WGS sequence"/>
</dbReference>
<dbReference type="EMBL" id="CAMGYJ010000010">
    <property type="protein sequence ID" value="CAI0553752.1"/>
    <property type="molecule type" value="Genomic_DNA"/>
</dbReference>
<accession>A0AAV0RBC0</accession>
<protein>
    <submittedName>
        <fullName evidence="1">Uncharacterized protein</fullName>
    </submittedName>
</protein>
<comment type="caution">
    <text evidence="1">The sequence shown here is derived from an EMBL/GenBank/DDBJ whole genome shotgun (WGS) entry which is preliminary data.</text>
</comment>
<proteinExistence type="predicted"/>
<sequence length="10" mass="1346">MKRRREKKTL</sequence>